<feature type="region of interest" description="Disordered" evidence="1">
    <location>
        <begin position="310"/>
        <end position="394"/>
    </location>
</feature>
<feature type="region of interest" description="Disordered" evidence="1">
    <location>
        <begin position="217"/>
        <end position="248"/>
    </location>
</feature>
<feature type="region of interest" description="Disordered" evidence="1">
    <location>
        <begin position="1"/>
        <end position="89"/>
    </location>
</feature>
<feature type="compositionally biased region" description="Pro residues" evidence="1">
    <location>
        <begin position="73"/>
        <end position="82"/>
    </location>
</feature>
<organism evidence="2 3">
    <name type="scientific">Phyllosticta capitalensis</name>
    <dbReference type="NCBI Taxonomy" id="121624"/>
    <lineage>
        <taxon>Eukaryota</taxon>
        <taxon>Fungi</taxon>
        <taxon>Dikarya</taxon>
        <taxon>Ascomycota</taxon>
        <taxon>Pezizomycotina</taxon>
        <taxon>Dothideomycetes</taxon>
        <taxon>Dothideomycetes incertae sedis</taxon>
        <taxon>Botryosphaeriales</taxon>
        <taxon>Phyllostictaceae</taxon>
        <taxon>Phyllosticta</taxon>
    </lineage>
</organism>
<feature type="compositionally biased region" description="Basic and acidic residues" evidence="1">
    <location>
        <begin position="319"/>
        <end position="333"/>
    </location>
</feature>
<evidence type="ECO:0000313" key="2">
    <source>
        <dbReference type="EMBL" id="KAK8225892.1"/>
    </source>
</evidence>
<feature type="compositionally biased region" description="Pro residues" evidence="1">
    <location>
        <begin position="1"/>
        <end position="13"/>
    </location>
</feature>
<feature type="compositionally biased region" description="Polar residues" evidence="1">
    <location>
        <begin position="46"/>
        <end position="59"/>
    </location>
</feature>
<dbReference type="Proteomes" id="UP001492380">
    <property type="component" value="Unassembled WGS sequence"/>
</dbReference>
<proteinExistence type="predicted"/>
<protein>
    <submittedName>
        <fullName evidence="2">Uncharacterized protein</fullName>
    </submittedName>
</protein>
<keyword evidence="3" id="KW-1185">Reference proteome</keyword>
<accession>A0ABR1YDR0</accession>
<feature type="compositionally biased region" description="Basic residues" evidence="1">
    <location>
        <begin position="382"/>
        <end position="392"/>
    </location>
</feature>
<feature type="region of interest" description="Disordered" evidence="1">
    <location>
        <begin position="123"/>
        <end position="144"/>
    </location>
</feature>
<evidence type="ECO:0000256" key="1">
    <source>
        <dbReference type="SAM" id="MobiDB-lite"/>
    </source>
</evidence>
<reference evidence="2 3" key="1">
    <citation type="submission" date="2024-04" db="EMBL/GenBank/DDBJ databases">
        <title>Phyllosticta paracitricarpa is synonymous to the EU quarantine fungus P. citricarpa based on phylogenomic analyses.</title>
        <authorList>
            <consortium name="Lawrence Berkeley National Laboratory"/>
            <person name="Van Ingen-Buijs V.A."/>
            <person name="Van Westerhoven A.C."/>
            <person name="Haridas S."/>
            <person name="Skiadas P."/>
            <person name="Martin F."/>
            <person name="Groenewald J.Z."/>
            <person name="Crous P.W."/>
            <person name="Seidl M.F."/>
        </authorList>
    </citation>
    <scope>NUCLEOTIDE SEQUENCE [LARGE SCALE GENOMIC DNA]</scope>
    <source>
        <strain evidence="2 3">CBS 123374</strain>
    </source>
</reference>
<comment type="caution">
    <text evidence="2">The sequence shown here is derived from an EMBL/GenBank/DDBJ whole genome shotgun (WGS) entry which is preliminary data.</text>
</comment>
<feature type="compositionally biased region" description="Pro residues" evidence="1">
    <location>
        <begin position="31"/>
        <end position="42"/>
    </location>
</feature>
<gene>
    <name evidence="2" type="ORF">HDK90DRAFT_514338</name>
</gene>
<name>A0ABR1YDR0_9PEZI</name>
<sequence length="560" mass="60157">MVPSSSPTPPTTYPPSTDEAPDSPDSFRTPDSPPSPGLPSPASPSTTIWSNQLSPTSSPRPRDQSNLDLNKPLPVPPPPSRPPSGYGYARLPPPPPAYAPFDPHALLFTIAFPYIYASSGDANASPSPSSTCTPRYQLSTSQTRAGRPYQLALRRLTRSESRRIALTTTETAEPPAVAEAVHIPFDSDLTLYTVTYFSPRAAVPEMRGCKASTVAGRLQPSGPFPPASASGFRAGLGRKKSRNGGTKNKGRGACWELCRLTRERDGEDGHVGGGGLGLGQKEVGTKWGYKDKDAWRREVVFAVTEKETELGRGAAAGGEPKDEAEEKREEGLVRRVRRKGSLGLSLRRGFGTKRSSEDDWTREHRRNGNGGEPDDEASSPTIHHRKNHHRHRVFEWRAGSVSLSSTTTTTNAPPPAPILPTQLLATSGSTTSTQTHPFARPIHAATAPASTLHRRPSTTALALRRVASRVSLRTAPSCSTLSTAPTFASSSAPSTTARAAQGAGAFQTRTVTTGPAEVLRVREETRRWLRLEKPLERRALDALVAAWVAGVWMECEGALG</sequence>
<evidence type="ECO:0000313" key="3">
    <source>
        <dbReference type="Proteomes" id="UP001492380"/>
    </source>
</evidence>
<dbReference type="EMBL" id="JBBWRZ010000011">
    <property type="protein sequence ID" value="KAK8225892.1"/>
    <property type="molecule type" value="Genomic_DNA"/>
</dbReference>